<feature type="domain" description="AMP-binding enzyme C-terminal" evidence="6">
    <location>
        <begin position="486"/>
        <end position="581"/>
    </location>
</feature>
<keyword evidence="3 7" id="KW-0436">Ligase</keyword>
<feature type="domain" description="AMP-dependent synthetase/ligase" evidence="5">
    <location>
        <begin position="42"/>
        <end position="426"/>
    </location>
</feature>
<dbReference type="EMBL" id="JAIFTH010000369">
    <property type="protein sequence ID" value="KAG9509710.1"/>
    <property type="molecule type" value="Genomic_DNA"/>
</dbReference>
<accession>A0ABQ7S8F1</accession>
<evidence type="ECO:0000313" key="7">
    <source>
        <dbReference type="EMBL" id="KAG9509710.1"/>
    </source>
</evidence>
<dbReference type="Gene3D" id="3.30.300.30">
    <property type="match status" value="1"/>
</dbReference>
<dbReference type="InterPro" id="IPR020845">
    <property type="entry name" value="AMP-binding_CS"/>
</dbReference>
<dbReference type="PANTHER" id="PTHR24096:SF149">
    <property type="entry name" value="AMP-BINDING DOMAIN-CONTAINING PROTEIN-RELATED"/>
    <property type="match status" value="1"/>
</dbReference>
<keyword evidence="8" id="KW-1185">Reference proteome</keyword>
<keyword evidence="4" id="KW-0576">Peroxisome</keyword>
<proteinExistence type="inferred from homology"/>
<dbReference type="GO" id="GO:0016874">
    <property type="term" value="F:ligase activity"/>
    <property type="evidence" value="ECO:0007669"/>
    <property type="project" value="UniProtKB-KW"/>
</dbReference>
<dbReference type="Proteomes" id="UP000825002">
    <property type="component" value="Unassembled WGS sequence"/>
</dbReference>
<dbReference type="InterPro" id="IPR025110">
    <property type="entry name" value="AMP-bd_C"/>
</dbReference>
<evidence type="ECO:0000256" key="2">
    <source>
        <dbReference type="ARBA" id="ARBA00006432"/>
    </source>
</evidence>
<dbReference type="SUPFAM" id="SSF56801">
    <property type="entry name" value="Acetyl-CoA synthetase-like"/>
    <property type="match status" value="1"/>
</dbReference>
<evidence type="ECO:0000259" key="5">
    <source>
        <dbReference type="Pfam" id="PF00501"/>
    </source>
</evidence>
<dbReference type="InterPro" id="IPR042099">
    <property type="entry name" value="ANL_N_sf"/>
</dbReference>
<protein>
    <submittedName>
        <fullName evidence="7">4-coumarate--CoA ligase 3</fullName>
    </submittedName>
</protein>
<gene>
    <name evidence="7" type="primary">4cl3</name>
    <name evidence="7" type="ORF">GZH46_01761</name>
</gene>
<dbReference type="Pfam" id="PF00501">
    <property type="entry name" value="AMP-binding"/>
    <property type="match status" value="1"/>
</dbReference>
<evidence type="ECO:0000259" key="6">
    <source>
        <dbReference type="Pfam" id="PF13193"/>
    </source>
</evidence>
<dbReference type="PROSITE" id="PS00455">
    <property type="entry name" value="AMP_BINDING"/>
    <property type="match status" value="1"/>
</dbReference>
<organism evidence="7 8">
    <name type="scientific">Fragariocoptes setiger</name>
    <dbReference type="NCBI Taxonomy" id="1670756"/>
    <lineage>
        <taxon>Eukaryota</taxon>
        <taxon>Metazoa</taxon>
        <taxon>Ecdysozoa</taxon>
        <taxon>Arthropoda</taxon>
        <taxon>Chelicerata</taxon>
        <taxon>Arachnida</taxon>
        <taxon>Acari</taxon>
        <taxon>Acariformes</taxon>
        <taxon>Trombidiformes</taxon>
        <taxon>Prostigmata</taxon>
        <taxon>Eupodina</taxon>
        <taxon>Eriophyoidea</taxon>
        <taxon>Phytoptidae</taxon>
        <taxon>Fragariocoptes</taxon>
    </lineage>
</organism>
<dbReference type="PANTHER" id="PTHR24096">
    <property type="entry name" value="LONG-CHAIN-FATTY-ACID--COA LIGASE"/>
    <property type="match status" value="1"/>
</dbReference>
<evidence type="ECO:0000256" key="4">
    <source>
        <dbReference type="ARBA" id="ARBA00023140"/>
    </source>
</evidence>
<evidence type="ECO:0000313" key="8">
    <source>
        <dbReference type="Proteomes" id="UP000825002"/>
    </source>
</evidence>
<evidence type="ECO:0000256" key="1">
    <source>
        <dbReference type="ARBA" id="ARBA00004275"/>
    </source>
</evidence>
<comment type="similarity">
    <text evidence="2">Belongs to the ATP-dependent AMP-binding enzyme family.</text>
</comment>
<reference evidence="7 8" key="1">
    <citation type="submission" date="2020-10" db="EMBL/GenBank/DDBJ databases">
        <authorList>
            <person name="Klimov P.B."/>
            <person name="Dyachkov S.M."/>
            <person name="Chetverikov P.E."/>
        </authorList>
    </citation>
    <scope>NUCLEOTIDE SEQUENCE [LARGE SCALE GENOMIC DNA]</scope>
    <source>
        <strain evidence="7">BMOC 18-1129-001#AD2665</strain>
        <tissue evidence="7">Entire mites</tissue>
    </source>
</reference>
<name>A0ABQ7S8F1_9ACAR</name>
<dbReference type="Pfam" id="PF13193">
    <property type="entry name" value="AMP-binding_C"/>
    <property type="match status" value="1"/>
</dbReference>
<dbReference type="Gene3D" id="3.40.50.12780">
    <property type="entry name" value="N-terminal domain of ligase-like"/>
    <property type="match status" value="1"/>
</dbReference>
<dbReference type="InterPro" id="IPR000873">
    <property type="entry name" value="AMP-dep_synth/lig_dom"/>
</dbReference>
<comment type="subcellular location">
    <subcellularLocation>
        <location evidence="1">Peroxisome</location>
    </subcellularLocation>
</comment>
<sequence length="699" mass="77189">MSTSDTEKSSSGENGPQIFKSKTTFKFNESDKSFGDFILRSLDKFSDTELFVDCASGHKWTGAAMSEQVRRLTTGLIVELGMRPGDIACMSYDHCDRAVALAMAIICAGGTISCAYPLDPYPELLRVIQKSQPSFFFSDIRRSEWASQLRNDLAIPSLKFIAIDSEDFETLWNGTNLEKSLDGAEMPQIPVAPHANLNEMLAFMSLSSGTTGLPKLIAATHANCIAGAYHIPLSDKYQSETEDDGRPKQITFACQTTLDYASCRLILIGALSSGYRVAIINGFQVDQFIEYIPKYGINVAYLGSAAFHSMVSECLTRSSKPDLRPLTVVFPMGANLPSLDKAREFFRIYPHVSFCLQAYGCSEACIVSFAHERTTEQFLEDPSCCGHLWMSVELKVVNPDDYRQLLPAGQTGLLLVKSPAVFAGYYDASALAAPHLLRTEGEIFDADGFYITGDLGYVNKGTHEVHFEARMGEMMRCPQKKVMPQELEQVIIQHPCVKESVVLGIKSQRTPGIDCPRAFIVPDNNTAQQIVNCSPQVHNFDSDRAKQLAKDVIEFVHARVAWMKQLTGGVCLINEIPRTRSTGKCDKQYLRSLNHSNAFIYASQAELEQSTDIAPSSGTDRKKTPKDGQRIILSERSLGVLGPMIILFSPLTSSAHPARPCLEAPEPQVIITFMNSNEYTQLVSGPEVQLLQSAVQVKR</sequence>
<evidence type="ECO:0000256" key="3">
    <source>
        <dbReference type="ARBA" id="ARBA00022598"/>
    </source>
</evidence>
<comment type="caution">
    <text evidence="7">The sequence shown here is derived from an EMBL/GenBank/DDBJ whole genome shotgun (WGS) entry which is preliminary data.</text>
</comment>
<dbReference type="InterPro" id="IPR045851">
    <property type="entry name" value="AMP-bd_C_sf"/>
</dbReference>